<evidence type="ECO:0000313" key="12">
    <source>
        <dbReference type="EMBL" id="EJW02026.1"/>
    </source>
</evidence>
<comment type="similarity">
    <text evidence="2">Belongs to the protein kinase superfamily. CMGC Ser/Thr protein kinase family. GSK-3 subfamily.</text>
</comment>
<reference evidence="13" key="2">
    <citation type="submission" date="2015-07" db="EMBL/GenBank/DDBJ databases">
        <title>Contrasting host-pathogen interactions and genome evolution in two generalist and specialist microsporidian pathogens of mosquitoes.</title>
        <authorList>
            <consortium name="The Broad Institute Genomics Platform"/>
            <consortium name="The Broad Institute Genome Sequencing Center for Infectious Disease"/>
            <person name="Cuomo C.A."/>
            <person name="Sanscrainte N.D."/>
            <person name="Goldberg J.M."/>
            <person name="Heiman D."/>
            <person name="Young S."/>
            <person name="Zeng Q."/>
            <person name="Becnel J.J."/>
            <person name="Birren B.W."/>
        </authorList>
    </citation>
    <scope>NUCLEOTIDE SEQUENCE [LARGE SCALE GENOMIC DNA]</scope>
    <source>
        <strain evidence="13">USNM 41457</strain>
    </source>
</reference>
<dbReference type="Pfam" id="PF00069">
    <property type="entry name" value="Pkinase"/>
    <property type="match status" value="1"/>
</dbReference>
<keyword evidence="7 9" id="KW-0067">ATP-binding</keyword>
<dbReference type="PANTHER" id="PTHR24057">
    <property type="entry name" value="GLYCOGEN SYNTHASE KINASE-3 ALPHA"/>
    <property type="match status" value="1"/>
</dbReference>
<dbReference type="GO" id="GO:0030154">
    <property type="term" value="P:cell differentiation"/>
    <property type="evidence" value="ECO:0007669"/>
    <property type="project" value="TreeGrafter"/>
</dbReference>
<dbReference type="InterPro" id="IPR050591">
    <property type="entry name" value="GSK-3"/>
</dbReference>
<keyword evidence="5 9" id="KW-0547">Nucleotide-binding</keyword>
<dbReference type="SUPFAM" id="SSF56112">
    <property type="entry name" value="Protein kinase-like (PK-like)"/>
    <property type="match status" value="1"/>
</dbReference>
<evidence type="ECO:0000256" key="10">
    <source>
        <dbReference type="RuleBase" id="RU000304"/>
    </source>
</evidence>
<dbReference type="InParanoid" id="J9D2G7"/>
<keyword evidence="4" id="KW-0808">Transferase</keyword>
<dbReference type="SMART" id="SM00220">
    <property type="entry name" value="S_TKc"/>
    <property type="match status" value="1"/>
</dbReference>
<evidence type="ECO:0000256" key="4">
    <source>
        <dbReference type="ARBA" id="ARBA00022679"/>
    </source>
</evidence>
<dbReference type="PROSITE" id="PS50011">
    <property type="entry name" value="PROTEIN_KINASE_DOM"/>
    <property type="match status" value="1"/>
</dbReference>
<dbReference type="GO" id="GO:0007165">
    <property type="term" value="P:signal transduction"/>
    <property type="evidence" value="ECO:0007669"/>
    <property type="project" value="TreeGrafter"/>
</dbReference>
<reference evidence="12 13" key="1">
    <citation type="submission" date="2011-08" db="EMBL/GenBank/DDBJ databases">
        <authorList>
            <person name="Liu Z.J."/>
            <person name="Shi F.L."/>
            <person name="Lu J.Q."/>
            <person name="Li M."/>
            <person name="Wang Z.L."/>
        </authorList>
    </citation>
    <scope>NUCLEOTIDE SEQUENCE [LARGE SCALE GENOMIC DNA]</scope>
    <source>
        <strain evidence="12 13">USNM 41457</strain>
    </source>
</reference>
<evidence type="ECO:0000256" key="2">
    <source>
        <dbReference type="ARBA" id="ARBA00005527"/>
    </source>
</evidence>
<feature type="binding site" evidence="9">
    <location>
        <position position="72"/>
    </location>
    <ligand>
        <name>ATP</name>
        <dbReference type="ChEBI" id="CHEBI:30616"/>
    </ligand>
</feature>
<dbReference type="OMA" id="QHLAMEC"/>
<organism evidence="12 13">
    <name type="scientific">Edhazardia aedis (strain USNM 41457)</name>
    <name type="common">Microsporidian parasite</name>
    <dbReference type="NCBI Taxonomy" id="1003232"/>
    <lineage>
        <taxon>Eukaryota</taxon>
        <taxon>Fungi</taxon>
        <taxon>Fungi incertae sedis</taxon>
        <taxon>Microsporidia</taxon>
        <taxon>Edhazardia</taxon>
    </lineage>
</organism>
<dbReference type="GO" id="GO:0005634">
    <property type="term" value="C:nucleus"/>
    <property type="evidence" value="ECO:0007669"/>
    <property type="project" value="UniProtKB-SubCell"/>
</dbReference>
<accession>J9D2G7</accession>
<dbReference type="OrthoDB" id="272141at2759"/>
<dbReference type="InterPro" id="IPR017441">
    <property type="entry name" value="Protein_kinase_ATP_BS"/>
</dbReference>
<keyword evidence="8" id="KW-0539">Nucleus</keyword>
<evidence type="ECO:0000256" key="3">
    <source>
        <dbReference type="ARBA" id="ARBA00022527"/>
    </source>
</evidence>
<dbReference type="GO" id="GO:0005524">
    <property type="term" value="F:ATP binding"/>
    <property type="evidence" value="ECO:0007669"/>
    <property type="project" value="UniProtKB-UniRule"/>
</dbReference>
<dbReference type="PROSITE" id="PS00108">
    <property type="entry name" value="PROTEIN_KINASE_ST"/>
    <property type="match status" value="1"/>
</dbReference>
<gene>
    <name evidence="12" type="ORF">EDEG_03523</name>
</gene>
<evidence type="ECO:0000256" key="8">
    <source>
        <dbReference type="ARBA" id="ARBA00023242"/>
    </source>
</evidence>
<proteinExistence type="inferred from homology"/>
<dbReference type="GO" id="GO:0005737">
    <property type="term" value="C:cytoplasm"/>
    <property type="evidence" value="ECO:0007669"/>
    <property type="project" value="TreeGrafter"/>
</dbReference>
<dbReference type="InterPro" id="IPR011009">
    <property type="entry name" value="Kinase-like_dom_sf"/>
</dbReference>
<keyword evidence="3 10" id="KW-0723">Serine/threonine-protein kinase</keyword>
<keyword evidence="13" id="KW-1185">Reference proteome</keyword>
<dbReference type="Gene3D" id="3.30.200.20">
    <property type="entry name" value="Phosphorylase Kinase, domain 1"/>
    <property type="match status" value="1"/>
</dbReference>
<dbReference type="InterPro" id="IPR008271">
    <property type="entry name" value="Ser/Thr_kinase_AS"/>
</dbReference>
<dbReference type="FunCoup" id="J9D2G7">
    <property type="interactions" value="101"/>
</dbReference>
<evidence type="ECO:0000256" key="6">
    <source>
        <dbReference type="ARBA" id="ARBA00022777"/>
    </source>
</evidence>
<dbReference type="PROSITE" id="PS00107">
    <property type="entry name" value="PROTEIN_KINASE_ATP"/>
    <property type="match status" value="1"/>
</dbReference>
<feature type="domain" description="Protein kinase" evidence="11">
    <location>
        <begin position="43"/>
        <end position="335"/>
    </location>
</feature>
<dbReference type="EMBL" id="AFBI03000095">
    <property type="protein sequence ID" value="EJW02026.1"/>
    <property type="molecule type" value="Genomic_DNA"/>
</dbReference>
<dbReference type="GO" id="GO:0004674">
    <property type="term" value="F:protein serine/threonine kinase activity"/>
    <property type="evidence" value="ECO:0007669"/>
    <property type="project" value="UniProtKB-KW"/>
</dbReference>
<comment type="caution">
    <text evidence="12">The sequence shown here is derived from an EMBL/GenBank/DDBJ whole genome shotgun (WGS) entry which is preliminary data.</text>
</comment>
<dbReference type="Proteomes" id="UP000003163">
    <property type="component" value="Unassembled WGS sequence"/>
</dbReference>
<protein>
    <submittedName>
        <fullName evidence="12">CMGC/GSK protein kinase</fullName>
    </submittedName>
</protein>
<comment type="subcellular location">
    <subcellularLocation>
        <location evidence="1">Nucleus</location>
    </subcellularLocation>
</comment>
<evidence type="ECO:0000313" key="13">
    <source>
        <dbReference type="Proteomes" id="UP000003163"/>
    </source>
</evidence>
<evidence type="ECO:0000256" key="9">
    <source>
        <dbReference type="PROSITE-ProRule" id="PRU10141"/>
    </source>
</evidence>
<sequence length="342" mass="39672">MQNSEESSNGSQNNSFQYFKERLNTVVNLKIKSKSNYYINFSFKYIRIIGNGTFGVIALAEDIKTGTLFAIKRVFQDFNYINRELYIMREIDNPNIVQLFGHFYSEMIDSNGKTTEYIFYALDDFIGTTEPIDRKVYLHLIMEYVPYSFDSKDLKLTDSCIRSIFAGALFGLYYLHSNDICHRDIKPSNILLTSYYTTKICDFGNAKKLQHGIKNCGYICSRYYRAPENIIGRTVYDHSIDVWAIGCVFAEVVLKFPLFQGKSNNDQLFKIITICGINKEESLYYGIDTVQGIGLYNFLYHNNVDPLLIDVIVNCLQLIPHKRKKVEDLLNMKYFNPHLCKS</sequence>
<dbReference type="VEuPathDB" id="MicrosporidiaDB:EDEG_03523"/>
<dbReference type="PANTHER" id="PTHR24057:SF0">
    <property type="entry name" value="PROTEIN KINASE SHAGGY-RELATED"/>
    <property type="match status" value="1"/>
</dbReference>
<evidence type="ECO:0000259" key="11">
    <source>
        <dbReference type="PROSITE" id="PS50011"/>
    </source>
</evidence>
<evidence type="ECO:0000256" key="5">
    <source>
        <dbReference type="ARBA" id="ARBA00022741"/>
    </source>
</evidence>
<dbReference type="HOGENOM" id="CLU_000288_181_20_1"/>
<dbReference type="InterPro" id="IPR000719">
    <property type="entry name" value="Prot_kinase_dom"/>
</dbReference>
<evidence type="ECO:0000256" key="1">
    <source>
        <dbReference type="ARBA" id="ARBA00004123"/>
    </source>
</evidence>
<dbReference type="AlphaFoldDB" id="J9D2G7"/>
<keyword evidence="6 12" id="KW-0418">Kinase</keyword>
<name>J9D2G7_EDHAE</name>
<dbReference type="Gene3D" id="1.10.510.10">
    <property type="entry name" value="Transferase(Phosphotransferase) domain 1"/>
    <property type="match status" value="1"/>
</dbReference>
<dbReference type="STRING" id="1003232.J9D2G7"/>
<evidence type="ECO:0000256" key="7">
    <source>
        <dbReference type="ARBA" id="ARBA00022840"/>
    </source>
</evidence>
<dbReference type="FunFam" id="1.10.510.10:FF:000624">
    <property type="entry name" value="Mitogen-activated protein kinase"/>
    <property type="match status" value="1"/>
</dbReference>